<dbReference type="Proteomes" id="UP001374584">
    <property type="component" value="Unassembled WGS sequence"/>
</dbReference>
<accession>A0AAN9RKN6</accession>
<dbReference type="GO" id="GO:0006325">
    <property type="term" value="P:chromatin organization"/>
    <property type="evidence" value="ECO:0007669"/>
    <property type="project" value="InterPro"/>
</dbReference>
<reference evidence="2 3" key="1">
    <citation type="submission" date="2024-01" db="EMBL/GenBank/DDBJ databases">
        <title>The genomes of 5 underutilized Papilionoideae crops provide insights into root nodulation and disease resistanc.</title>
        <authorList>
            <person name="Jiang F."/>
        </authorList>
    </citation>
    <scope>NUCLEOTIDE SEQUENCE [LARGE SCALE GENOMIC DNA]</scope>
    <source>
        <strain evidence="2">JINMINGXINNONG_FW02</strain>
        <tissue evidence="2">Leaves</tissue>
    </source>
</reference>
<dbReference type="PANTHER" id="PTHR13468:SF1">
    <property type="entry name" value="PROTEIN DEK"/>
    <property type="match status" value="1"/>
</dbReference>
<feature type="region of interest" description="Disordered" evidence="1">
    <location>
        <begin position="1"/>
        <end position="95"/>
    </location>
</feature>
<dbReference type="PANTHER" id="PTHR13468">
    <property type="entry name" value="DEK PROTEIN"/>
    <property type="match status" value="1"/>
</dbReference>
<comment type="caution">
    <text evidence="2">The sequence shown here is derived from an EMBL/GenBank/DDBJ whole genome shotgun (WGS) entry which is preliminary data.</text>
</comment>
<feature type="compositionally biased region" description="Acidic residues" evidence="1">
    <location>
        <begin position="50"/>
        <end position="61"/>
    </location>
</feature>
<gene>
    <name evidence="2" type="ORF">VNO80_11675</name>
</gene>
<dbReference type="EMBL" id="JAYMYR010000004">
    <property type="protein sequence ID" value="KAK7369633.1"/>
    <property type="molecule type" value="Genomic_DNA"/>
</dbReference>
<dbReference type="GO" id="GO:0005634">
    <property type="term" value="C:nucleus"/>
    <property type="evidence" value="ECO:0007669"/>
    <property type="project" value="TreeGrafter"/>
</dbReference>
<evidence type="ECO:0000313" key="2">
    <source>
        <dbReference type="EMBL" id="KAK7369633.1"/>
    </source>
</evidence>
<name>A0AAN9RKN6_PHACN</name>
<organism evidence="2 3">
    <name type="scientific">Phaseolus coccineus</name>
    <name type="common">Scarlet runner bean</name>
    <name type="synonym">Phaseolus multiflorus</name>
    <dbReference type="NCBI Taxonomy" id="3886"/>
    <lineage>
        <taxon>Eukaryota</taxon>
        <taxon>Viridiplantae</taxon>
        <taxon>Streptophyta</taxon>
        <taxon>Embryophyta</taxon>
        <taxon>Tracheophyta</taxon>
        <taxon>Spermatophyta</taxon>
        <taxon>Magnoliopsida</taxon>
        <taxon>eudicotyledons</taxon>
        <taxon>Gunneridae</taxon>
        <taxon>Pentapetalae</taxon>
        <taxon>rosids</taxon>
        <taxon>fabids</taxon>
        <taxon>Fabales</taxon>
        <taxon>Fabaceae</taxon>
        <taxon>Papilionoideae</taxon>
        <taxon>50 kb inversion clade</taxon>
        <taxon>NPAAA clade</taxon>
        <taxon>indigoferoid/millettioid clade</taxon>
        <taxon>Phaseoleae</taxon>
        <taxon>Phaseolus</taxon>
    </lineage>
</organism>
<dbReference type="GO" id="GO:0003677">
    <property type="term" value="F:DNA binding"/>
    <property type="evidence" value="ECO:0007669"/>
    <property type="project" value="InterPro"/>
</dbReference>
<feature type="compositionally biased region" description="Basic and acidic residues" evidence="1">
    <location>
        <begin position="83"/>
        <end position="92"/>
    </location>
</feature>
<sequence>MSSETLENEKPLGEEEVQAEENHTKQEDDSVENDVSEEGEEKEKDRVEEEKNEEEEEETEERGEAKSSKSTKESGYATPASERPTRERKTVDRYTVSSPDKFHKYSSFKALSIEKGNGTQLKDIPNVDREACECCRLRLRDRFGVLAPACLSGTEEILWLKRKRSVGMQRTKLRYCYVSKMPPMHGSFLCLAGHLAQGKDTFSAIYLAFKLSKRKADDNLHALHKILFGIKGKAKTVKRNIGLFSGYVWTDNEEKHRAKTREKIDRCVKEKLVDFCNVLNIPINKATMKKEELSSKLFEFLVSPYATTDALLADNKMHLRLMFLETYLDERSFSATDYLV</sequence>
<dbReference type="GO" id="GO:0042393">
    <property type="term" value="F:histone binding"/>
    <property type="evidence" value="ECO:0007669"/>
    <property type="project" value="TreeGrafter"/>
</dbReference>
<feature type="compositionally biased region" description="Acidic residues" evidence="1">
    <location>
        <begin position="29"/>
        <end position="40"/>
    </location>
</feature>
<evidence type="ECO:0000256" key="1">
    <source>
        <dbReference type="SAM" id="MobiDB-lite"/>
    </source>
</evidence>
<dbReference type="AlphaFoldDB" id="A0AAN9RKN6"/>
<proteinExistence type="predicted"/>
<dbReference type="GO" id="GO:2000779">
    <property type="term" value="P:regulation of double-strand break repair"/>
    <property type="evidence" value="ECO:0007669"/>
    <property type="project" value="TreeGrafter"/>
</dbReference>
<evidence type="ECO:0000313" key="3">
    <source>
        <dbReference type="Proteomes" id="UP001374584"/>
    </source>
</evidence>
<protein>
    <recommendedName>
        <fullName evidence="4">DEK C-terminal domain-containing protein</fullName>
    </recommendedName>
</protein>
<evidence type="ECO:0008006" key="4">
    <source>
        <dbReference type="Google" id="ProtNLM"/>
    </source>
</evidence>
<feature type="compositionally biased region" description="Basic and acidic residues" evidence="1">
    <location>
        <begin position="62"/>
        <end position="72"/>
    </location>
</feature>
<keyword evidence="3" id="KW-1185">Reference proteome</keyword>
<dbReference type="InterPro" id="IPR044198">
    <property type="entry name" value="DEK"/>
</dbReference>